<dbReference type="EMBL" id="CP045897">
    <property type="protein sequence ID" value="QQP51882.1"/>
    <property type="molecule type" value="Genomic_DNA"/>
</dbReference>
<reference evidence="3" key="1">
    <citation type="submission" date="2021-01" db="EMBL/GenBank/DDBJ databases">
        <title>Caligus Genome Assembly.</title>
        <authorList>
            <person name="Gallardo-Escarate C."/>
        </authorList>
    </citation>
    <scope>NUCLEOTIDE SEQUENCE [LARGE SCALE GENOMIC DNA]</scope>
</reference>
<proteinExistence type="predicted"/>
<dbReference type="InterPro" id="IPR011989">
    <property type="entry name" value="ARM-like"/>
</dbReference>
<evidence type="ECO:0000313" key="2">
    <source>
        <dbReference type="EMBL" id="QQP51882.1"/>
    </source>
</evidence>
<gene>
    <name evidence="2" type="ORF">FKW44_013362</name>
</gene>
<organism evidence="2 3">
    <name type="scientific">Caligus rogercresseyi</name>
    <name type="common">Sea louse</name>
    <dbReference type="NCBI Taxonomy" id="217165"/>
    <lineage>
        <taxon>Eukaryota</taxon>
        <taxon>Metazoa</taxon>
        <taxon>Ecdysozoa</taxon>
        <taxon>Arthropoda</taxon>
        <taxon>Crustacea</taxon>
        <taxon>Multicrustacea</taxon>
        <taxon>Hexanauplia</taxon>
        <taxon>Copepoda</taxon>
        <taxon>Siphonostomatoida</taxon>
        <taxon>Caligidae</taxon>
        <taxon>Caligus</taxon>
    </lineage>
</organism>
<protein>
    <submittedName>
        <fullName evidence="2">CLIPassociating proteinlike</fullName>
    </submittedName>
</protein>
<keyword evidence="3" id="KW-1185">Reference proteome</keyword>
<dbReference type="AlphaFoldDB" id="A0A7T8K9I8"/>
<evidence type="ECO:0000313" key="3">
    <source>
        <dbReference type="Proteomes" id="UP000595437"/>
    </source>
</evidence>
<evidence type="ECO:0000256" key="1">
    <source>
        <dbReference type="SAM" id="MobiDB-lite"/>
    </source>
</evidence>
<dbReference type="Proteomes" id="UP000595437">
    <property type="component" value="Chromosome 8"/>
</dbReference>
<dbReference type="Gene3D" id="1.25.10.10">
    <property type="entry name" value="Leucine-rich Repeat Variant"/>
    <property type="match status" value="1"/>
</dbReference>
<dbReference type="OrthoDB" id="46159at2759"/>
<accession>A0A7T8K9I8</accession>
<name>A0A7T8K9I8_CALRO</name>
<sequence length="111" mass="12139">MDEFMLQLRTGDAKKKLTLGSDILSYLEEPENSIECEDLGGFIDAVTSWMTSSNFKVSQNGLDIMAHLVDRLGSGFKLYVNSIIGPATDRLGDSRGKRPGKGQSPLYEAHG</sequence>
<feature type="region of interest" description="Disordered" evidence="1">
    <location>
        <begin position="86"/>
        <end position="111"/>
    </location>
</feature>